<feature type="transmembrane region" description="Helical" evidence="1">
    <location>
        <begin position="119"/>
        <end position="138"/>
    </location>
</feature>
<organism evidence="3 4">
    <name type="scientific">Anaerotruncus colihominis</name>
    <dbReference type="NCBI Taxonomy" id="169435"/>
    <lineage>
        <taxon>Bacteria</taxon>
        <taxon>Bacillati</taxon>
        <taxon>Bacillota</taxon>
        <taxon>Clostridia</taxon>
        <taxon>Eubacteriales</taxon>
        <taxon>Oscillospiraceae</taxon>
        <taxon>Anaerotruncus</taxon>
    </lineage>
</organism>
<dbReference type="RefSeq" id="WP_055245292.1">
    <property type="nucleotide sequence ID" value="NZ_CABIWA010000002.1"/>
</dbReference>
<feature type="transmembrane region" description="Helical" evidence="1">
    <location>
        <begin position="45"/>
        <end position="65"/>
    </location>
</feature>
<evidence type="ECO:0000256" key="1">
    <source>
        <dbReference type="SAM" id="Phobius"/>
    </source>
</evidence>
<feature type="transmembrane region" description="Helical" evidence="1">
    <location>
        <begin position="6"/>
        <end position="25"/>
    </location>
</feature>
<feature type="transmembrane region" description="Helical" evidence="1">
    <location>
        <begin position="150"/>
        <end position="171"/>
    </location>
</feature>
<feature type="domain" description="Nucleoside transporter/FeoB GTPase Gate" evidence="2">
    <location>
        <begin position="43"/>
        <end position="141"/>
    </location>
</feature>
<dbReference type="PANTHER" id="PTHR35793">
    <property type="entry name" value="INNER MEMBRANE PROTEIN YJIG"/>
    <property type="match status" value="1"/>
</dbReference>
<dbReference type="AlphaFoldDB" id="A0A174R7A2"/>
<keyword evidence="1" id="KW-0472">Membrane</keyword>
<dbReference type="GO" id="GO:0005886">
    <property type="term" value="C:plasma membrane"/>
    <property type="evidence" value="ECO:0007669"/>
    <property type="project" value="TreeGrafter"/>
</dbReference>
<dbReference type="PANTHER" id="PTHR35793:SF2">
    <property type="entry name" value="INNER MEMBRANE PROTEIN YJIG"/>
    <property type="match status" value="1"/>
</dbReference>
<protein>
    <submittedName>
        <fullName evidence="3">Spore maturation protein B</fullName>
    </submittedName>
</protein>
<reference evidence="3 4" key="1">
    <citation type="submission" date="2015-09" db="EMBL/GenBank/DDBJ databases">
        <authorList>
            <consortium name="Pathogen Informatics"/>
        </authorList>
    </citation>
    <scope>NUCLEOTIDE SEQUENCE [LARGE SCALE GENOMIC DNA]</scope>
    <source>
        <strain evidence="3 4">2789STDY5834939</strain>
    </source>
</reference>
<accession>A0A174R7A2</accession>
<dbReference type="EMBL" id="CZBE01000013">
    <property type="protein sequence ID" value="CUP81354.1"/>
    <property type="molecule type" value="Genomic_DNA"/>
</dbReference>
<name>A0A174R7A2_9FIRM</name>
<dbReference type="InterPro" id="IPR052549">
    <property type="entry name" value="SpmB"/>
</dbReference>
<sequence>MTAFGVWAIPTAVVLIIGYGLIRGVRVFEVFLEGAKEGLEMSWRILPALVALVVAVGMFKASGGLDLLSFALSPLGRLLGLPREVMPLALMRPVSGSGAMVVFTDLLKTYGPDSMIGRIASVMMGATETTFYTVALYYGAAHVRDTRHTIPAAITADITGFFMSALAVRLLL</sequence>
<evidence type="ECO:0000313" key="4">
    <source>
        <dbReference type="Proteomes" id="UP000095765"/>
    </source>
</evidence>
<gene>
    <name evidence="3" type="primary">spmB</name>
    <name evidence="3" type="ORF">ERS852551_02035</name>
</gene>
<proteinExistence type="predicted"/>
<dbReference type="OrthoDB" id="9805623at2"/>
<dbReference type="Proteomes" id="UP000095765">
    <property type="component" value="Unassembled WGS sequence"/>
</dbReference>
<keyword evidence="1" id="KW-0812">Transmembrane</keyword>
<evidence type="ECO:0000259" key="2">
    <source>
        <dbReference type="Pfam" id="PF07670"/>
    </source>
</evidence>
<evidence type="ECO:0000313" key="3">
    <source>
        <dbReference type="EMBL" id="CUP81354.1"/>
    </source>
</evidence>
<keyword evidence="1" id="KW-1133">Transmembrane helix</keyword>
<dbReference type="Pfam" id="PF07670">
    <property type="entry name" value="Gate"/>
    <property type="match status" value="1"/>
</dbReference>
<dbReference type="InterPro" id="IPR011642">
    <property type="entry name" value="Gate_dom"/>
</dbReference>